<sequence>KDVWYEAGAVWYSHKDGYTLATELKPDEGTLELPEGRVRVQLQSDGSIHDVSVYDIEKLNPPELDLCEDLSDLVSVNECSVLHTLCSRAKAHQPLTRAGPNLLALWPPVSSSSKGSRGRRGDIGEGSGPLQALARRVYVSMVCERRDQSLVALGRSGSGKSSLCQAFTLELIRQARSAGGNLSPSSRVAVVLSIDFNHAGHAAAAHFQTMLLEKWSVCRTAAEGENSFLVFSQMLSGLSTELRTELQLHQLKEHNSFGITCPTKLEEKQRAAAGFMKLQSAMNTLGFSPEEQKAIWRVLAGIYHLGVAGTCKVGRRQFLSVESAHTAALMLGCDGEELHTAVFKHHLRELLQRATSGARERSAPEHMQDGPKLTGAQCVEGMAAGLYEELFTAVVSLINRALCSQQLSLSSVSVVDAPGFSSPKLRSAEGAAGFSDLCRNYLQERLLELYSMHTFTHTLQRYTQEAVSVDFMPPESSPSEVVCALDHPGLQVRGSESDPRGLLWVLDEEISTPGSSESTLLQRPLQCEISHLMGSEPVRYDLSGWFSLVQNNPSVLNASQLLQNSSNVCVRSLFARGASAPPVCRGVGGIEGAVSQRCLQRNTAVRKTLNTGPAALRRHSQAVAIKLQADALLSVIRRSRPVFLQCVSLRNDGGGADVPALRKQLSYTHVMAALQLYRTGFPEHMSLSDFRCRFQALSPPVMKRYGSVFITPDEKKAVEELLTDLDLDKKSVVLGASRVLMKRGVLFSLNEQRDALVLEWLLYLQASCRGHLGRLRYRRMKVEQMAMRCIQRNLRILSSVSGWSWWKLINRVRPMLSVNMDEQRLRVKEDEISALRRRLGKSEKDRTELRQTVENLESKVTAVVSELSDERFRADAVTQALDAERTERLRLSRENKELQVTPTSPQHLSAQDSLLVCFILRNKRKGVVASSPPSILKIGNINVDLQHSVSQIEEFPTESCAETLEKQLEEEKQKLKSREALNSAATESELQLQLDCAQTEVEFLRRRLQQNEDRLEAEKLSLQLLDTKVQDLQAQLDQSKRSVVDLKRHCRRLTSDLQDARVLSDTLQGRAHDINRKQRSELTQALKQVDSEREQKDRAIHENTALCAEILGFRKTLKVLGSRKGRLRGGDYTTG</sequence>
<accession>A0A553Q3A8</accession>
<feature type="domain" description="Myosin motor" evidence="8">
    <location>
        <begin position="65"/>
        <end position="754"/>
    </location>
</feature>
<dbReference type="SMART" id="SM00242">
    <property type="entry name" value="MYSc"/>
    <property type="match status" value="1"/>
</dbReference>
<keyword evidence="6" id="KW-0009">Actin-binding</keyword>
<proteinExistence type="inferred from homology"/>
<dbReference type="GO" id="GO:0005524">
    <property type="term" value="F:ATP binding"/>
    <property type="evidence" value="ECO:0007669"/>
    <property type="project" value="UniProtKB-UniRule"/>
</dbReference>
<dbReference type="GO" id="GO:0016461">
    <property type="term" value="C:unconventional myosin complex"/>
    <property type="evidence" value="ECO:0007669"/>
    <property type="project" value="TreeGrafter"/>
</dbReference>
<keyword evidence="1 6" id="KW-0547">Nucleotide-binding</keyword>
<dbReference type="InterPro" id="IPR027417">
    <property type="entry name" value="P-loop_NTPase"/>
</dbReference>
<evidence type="ECO:0000259" key="8">
    <source>
        <dbReference type="PROSITE" id="PS51456"/>
    </source>
</evidence>
<dbReference type="GO" id="GO:0032982">
    <property type="term" value="C:myosin filament"/>
    <property type="evidence" value="ECO:0007669"/>
    <property type="project" value="TreeGrafter"/>
</dbReference>
<name>A0A553Q3A8_9TELE</name>
<evidence type="ECO:0000256" key="5">
    <source>
        <dbReference type="ARBA" id="ARBA00023175"/>
    </source>
</evidence>
<dbReference type="Gene3D" id="3.40.850.10">
    <property type="entry name" value="Kinesin motor domain"/>
    <property type="match status" value="2"/>
</dbReference>
<dbReference type="PANTHER" id="PTHR45615">
    <property type="entry name" value="MYOSIN HEAVY CHAIN, NON-MUSCLE"/>
    <property type="match status" value="1"/>
</dbReference>
<keyword evidence="2 6" id="KW-0067">ATP-binding</keyword>
<dbReference type="GO" id="GO:0031032">
    <property type="term" value="P:actomyosin structure organization"/>
    <property type="evidence" value="ECO:0007669"/>
    <property type="project" value="TreeGrafter"/>
</dbReference>
<evidence type="ECO:0000256" key="7">
    <source>
        <dbReference type="SAM" id="Coils"/>
    </source>
</evidence>
<dbReference type="Pfam" id="PF00063">
    <property type="entry name" value="Myosin_head"/>
    <property type="match status" value="1"/>
</dbReference>
<comment type="caution">
    <text evidence="9">The sequence shown here is derived from an EMBL/GenBank/DDBJ whole genome shotgun (WGS) entry which is preliminary data.</text>
</comment>
<reference evidence="9 10" key="1">
    <citation type="journal article" date="2019" name="Sci. Data">
        <title>Hybrid genome assembly and annotation of Danionella translucida.</title>
        <authorList>
            <person name="Kadobianskyi M."/>
            <person name="Schulze L."/>
            <person name="Schuelke M."/>
            <person name="Judkewitz B."/>
        </authorList>
    </citation>
    <scope>NUCLEOTIDE SEQUENCE [LARGE SCALE GENOMIC DNA]</scope>
    <source>
        <strain evidence="9 10">Bolton</strain>
    </source>
</reference>
<dbReference type="PROSITE" id="PS50096">
    <property type="entry name" value="IQ"/>
    <property type="match status" value="1"/>
</dbReference>
<evidence type="ECO:0000256" key="4">
    <source>
        <dbReference type="ARBA" id="ARBA00023123"/>
    </source>
</evidence>
<dbReference type="Gene3D" id="1.20.120.720">
    <property type="entry name" value="Myosin VI head, motor domain, U50 subdomain"/>
    <property type="match status" value="1"/>
</dbReference>
<dbReference type="EMBL" id="SRMA01026405">
    <property type="protein sequence ID" value="TRY84422.1"/>
    <property type="molecule type" value="Genomic_DNA"/>
</dbReference>
<dbReference type="Gene3D" id="1.20.5.4820">
    <property type="match status" value="1"/>
</dbReference>
<feature type="non-terminal residue" evidence="9">
    <location>
        <position position="1135"/>
    </location>
</feature>
<evidence type="ECO:0000256" key="6">
    <source>
        <dbReference type="PROSITE-ProRule" id="PRU00782"/>
    </source>
</evidence>
<gene>
    <name evidence="9" type="ORF">DNTS_032450</name>
</gene>
<protein>
    <recommendedName>
        <fullName evidence="8">Myosin motor domain-containing protein</fullName>
    </recommendedName>
</protein>
<keyword evidence="3 7" id="KW-0175">Coiled coil</keyword>
<dbReference type="InterPro" id="IPR001609">
    <property type="entry name" value="Myosin_head_motor_dom-like"/>
</dbReference>
<evidence type="ECO:0000256" key="3">
    <source>
        <dbReference type="ARBA" id="ARBA00023054"/>
    </source>
</evidence>
<feature type="coiled-coil region" evidence="7">
    <location>
        <begin position="818"/>
        <end position="901"/>
    </location>
</feature>
<comment type="caution">
    <text evidence="6">Lacks conserved residue(s) required for the propagation of feature annotation.</text>
</comment>
<dbReference type="OrthoDB" id="2505895at2759"/>
<dbReference type="PROSITE" id="PS51456">
    <property type="entry name" value="MYOSIN_MOTOR"/>
    <property type="match status" value="1"/>
</dbReference>
<evidence type="ECO:0000256" key="1">
    <source>
        <dbReference type="ARBA" id="ARBA00022741"/>
    </source>
</evidence>
<dbReference type="GO" id="GO:0051015">
    <property type="term" value="F:actin filament binding"/>
    <property type="evidence" value="ECO:0007669"/>
    <property type="project" value="TreeGrafter"/>
</dbReference>
<dbReference type="GO" id="GO:0016460">
    <property type="term" value="C:myosin II complex"/>
    <property type="evidence" value="ECO:0007669"/>
    <property type="project" value="TreeGrafter"/>
</dbReference>
<dbReference type="Gene3D" id="1.20.58.530">
    <property type="match status" value="1"/>
</dbReference>
<dbReference type="Proteomes" id="UP000316079">
    <property type="component" value="Unassembled WGS sequence"/>
</dbReference>
<dbReference type="GO" id="GO:0003774">
    <property type="term" value="F:cytoskeletal motor activity"/>
    <property type="evidence" value="ECO:0007669"/>
    <property type="project" value="UniProtKB-UniRule"/>
</dbReference>
<keyword evidence="10" id="KW-1185">Reference proteome</keyword>
<evidence type="ECO:0000256" key="2">
    <source>
        <dbReference type="ARBA" id="ARBA00022840"/>
    </source>
</evidence>
<dbReference type="PANTHER" id="PTHR45615:SF8">
    <property type="entry name" value="UNCONVENTIONAL MYOSIN-XVIIIB"/>
    <property type="match status" value="1"/>
</dbReference>
<feature type="coiled-coil region" evidence="7">
    <location>
        <begin position="1075"/>
        <end position="1102"/>
    </location>
</feature>
<dbReference type="SUPFAM" id="SSF52540">
    <property type="entry name" value="P-loop containing nucleoside triphosphate hydrolases"/>
    <property type="match status" value="1"/>
</dbReference>
<evidence type="ECO:0000313" key="9">
    <source>
        <dbReference type="EMBL" id="TRY84422.1"/>
    </source>
</evidence>
<comment type="similarity">
    <text evidence="6">Belongs to the TRAFAC class myosin-kinesin ATPase superfamily. Myosin family.</text>
</comment>
<dbReference type="GO" id="GO:0048731">
    <property type="term" value="P:system development"/>
    <property type="evidence" value="ECO:0007669"/>
    <property type="project" value="UniProtKB-ARBA"/>
</dbReference>
<evidence type="ECO:0000313" key="10">
    <source>
        <dbReference type="Proteomes" id="UP000316079"/>
    </source>
</evidence>
<feature type="non-terminal residue" evidence="9">
    <location>
        <position position="1"/>
    </location>
</feature>
<keyword evidence="4 6" id="KW-0518">Myosin</keyword>
<dbReference type="STRING" id="623744.A0A553Q3A8"/>
<feature type="coiled-coil region" evidence="7">
    <location>
        <begin position="958"/>
        <end position="1049"/>
    </location>
</feature>
<feature type="binding site" evidence="6">
    <location>
        <begin position="154"/>
        <end position="161"/>
    </location>
    <ligand>
        <name>ATP</name>
        <dbReference type="ChEBI" id="CHEBI:30616"/>
    </ligand>
</feature>
<dbReference type="AlphaFoldDB" id="A0A553Q3A8"/>
<organism evidence="9 10">
    <name type="scientific">Danionella cerebrum</name>
    <dbReference type="NCBI Taxonomy" id="2873325"/>
    <lineage>
        <taxon>Eukaryota</taxon>
        <taxon>Metazoa</taxon>
        <taxon>Chordata</taxon>
        <taxon>Craniata</taxon>
        <taxon>Vertebrata</taxon>
        <taxon>Euteleostomi</taxon>
        <taxon>Actinopterygii</taxon>
        <taxon>Neopterygii</taxon>
        <taxon>Teleostei</taxon>
        <taxon>Ostariophysi</taxon>
        <taxon>Cypriniformes</taxon>
        <taxon>Danionidae</taxon>
        <taxon>Danioninae</taxon>
        <taxon>Danionella</taxon>
    </lineage>
</organism>
<dbReference type="GO" id="GO:0005737">
    <property type="term" value="C:cytoplasm"/>
    <property type="evidence" value="ECO:0007669"/>
    <property type="project" value="TreeGrafter"/>
</dbReference>
<keyword evidence="5 6" id="KW-0505">Motor protein</keyword>
<dbReference type="InterPro" id="IPR036961">
    <property type="entry name" value="Kinesin_motor_dom_sf"/>
</dbReference>